<dbReference type="AlphaFoldDB" id="A0A1S8XBJ3"/>
<evidence type="ECO:0000313" key="3">
    <source>
        <dbReference type="Proteomes" id="UP000243686"/>
    </source>
</evidence>
<feature type="compositionally biased region" description="Basic and acidic residues" evidence="1">
    <location>
        <begin position="42"/>
        <end position="58"/>
    </location>
</feature>
<keyword evidence="3" id="KW-1185">Reference proteome</keyword>
<protein>
    <submittedName>
        <fullName evidence="2">Uncharacterized protein</fullName>
    </submittedName>
</protein>
<name>A0A1S8XBJ3_OPIVI</name>
<accession>A0A1S8XBJ3</accession>
<organism evidence="2 3">
    <name type="scientific">Opisthorchis viverrini</name>
    <name type="common">Southeast Asian liver fluke</name>
    <dbReference type="NCBI Taxonomy" id="6198"/>
    <lineage>
        <taxon>Eukaryota</taxon>
        <taxon>Metazoa</taxon>
        <taxon>Spiralia</taxon>
        <taxon>Lophotrochozoa</taxon>
        <taxon>Platyhelminthes</taxon>
        <taxon>Trematoda</taxon>
        <taxon>Digenea</taxon>
        <taxon>Opisthorchiida</taxon>
        <taxon>Opisthorchiata</taxon>
        <taxon>Opisthorchiidae</taxon>
        <taxon>Opisthorchis</taxon>
    </lineage>
</organism>
<evidence type="ECO:0000313" key="2">
    <source>
        <dbReference type="EMBL" id="OON24067.1"/>
    </source>
</evidence>
<dbReference type="EMBL" id="KV891456">
    <property type="protein sequence ID" value="OON24067.1"/>
    <property type="molecule type" value="Genomic_DNA"/>
</dbReference>
<dbReference type="Proteomes" id="UP000243686">
    <property type="component" value="Unassembled WGS sequence"/>
</dbReference>
<sequence length="132" mass="14922">MLERAVKTEEAYSVIKGLSEGCFLETGSYKLSHIMGGANNSHDSRTTEPLEKSDEGNRTRFEREHCKEQHHNQKDLLRAVQMFAKTNRIRSKPIFCVFGTCHQKSNSASTIKICDSRLTAPTNRIHVQGVQS</sequence>
<feature type="region of interest" description="Disordered" evidence="1">
    <location>
        <begin position="36"/>
        <end position="58"/>
    </location>
</feature>
<reference evidence="2 3" key="1">
    <citation type="submission" date="2015-03" db="EMBL/GenBank/DDBJ databases">
        <title>Draft genome of the nematode, Opisthorchis viverrini.</title>
        <authorList>
            <person name="Mitreva M."/>
        </authorList>
    </citation>
    <scope>NUCLEOTIDE SEQUENCE [LARGE SCALE GENOMIC DNA]</scope>
    <source>
        <strain evidence="2">Khon Kaen</strain>
    </source>
</reference>
<gene>
    <name evidence="2" type="ORF">X801_00018</name>
</gene>
<proteinExistence type="predicted"/>
<evidence type="ECO:0000256" key="1">
    <source>
        <dbReference type="SAM" id="MobiDB-lite"/>
    </source>
</evidence>